<dbReference type="GO" id="GO:0004222">
    <property type="term" value="F:metalloendopeptidase activity"/>
    <property type="evidence" value="ECO:0007669"/>
    <property type="project" value="InterPro"/>
</dbReference>
<keyword evidence="5 9" id="KW-0479">Metal-binding</keyword>
<dbReference type="SUPFAM" id="SSF55486">
    <property type="entry name" value="Metalloproteases ('zincins'), catalytic domain"/>
    <property type="match status" value="1"/>
</dbReference>
<evidence type="ECO:0000313" key="11">
    <source>
        <dbReference type="Proteomes" id="UP000198897"/>
    </source>
</evidence>
<dbReference type="Gene3D" id="3.40.390.30">
    <property type="entry name" value="Metalloproteases ('zincins'), catalytic domain"/>
    <property type="match status" value="1"/>
</dbReference>
<evidence type="ECO:0000256" key="9">
    <source>
        <dbReference type="HAMAP-Rule" id="MF_00009"/>
    </source>
</evidence>
<keyword evidence="11" id="KW-1185">Reference proteome</keyword>
<reference evidence="11" key="1">
    <citation type="submission" date="2016-10" db="EMBL/GenBank/DDBJ databases">
        <authorList>
            <person name="Varghese N."/>
            <person name="Submissions S."/>
        </authorList>
    </citation>
    <scope>NUCLEOTIDE SEQUENCE [LARGE SCALE GENOMIC DNA]</scope>
    <source>
        <strain evidence="11">FP5</strain>
    </source>
</reference>
<comment type="subcellular location">
    <subcellularLocation>
        <location evidence="9">Cytoplasm</location>
    </subcellularLocation>
</comment>
<keyword evidence="4 9" id="KW-0540">Nuclease</keyword>
<dbReference type="GO" id="GO:0004521">
    <property type="term" value="F:RNA endonuclease activity"/>
    <property type="evidence" value="ECO:0007669"/>
    <property type="project" value="UniProtKB-UniRule"/>
</dbReference>
<name>A0A1I2JH15_9BACI</name>
<dbReference type="GO" id="GO:0005737">
    <property type="term" value="C:cytoplasm"/>
    <property type="evidence" value="ECO:0007669"/>
    <property type="project" value="UniProtKB-SubCell"/>
</dbReference>
<evidence type="ECO:0000256" key="1">
    <source>
        <dbReference type="ARBA" id="ARBA00010875"/>
    </source>
</evidence>
<organism evidence="10 11">
    <name type="scientific">Halobacillus alkaliphilus</name>
    <dbReference type="NCBI Taxonomy" id="396056"/>
    <lineage>
        <taxon>Bacteria</taxon>
        <taxon>Bacillati</taxon>
        <taxon>Bacillota</taxon>
        <taxon>Bacilli</taxon>
        <taxon>Bacillales</taxon>
        <taxon>Bacillaceae</taxon>
        <taxon>Halobacillus</taxon>
    </lineage>
</organism>
<dbReference type="InterPro" id="IPR002036">
    <property type="entry name" value="YbeY"/>
</dbReference>
<keyword evidence="3 9" id="KW-0698">rRNA processing</keyword>
<dbReference type="PANTHER" id="PTHR46986:SF1">
    <property type="entry name" value="ENDORIBONUCLEASE YBEY, CHLOROPLASTIC"/>
    <property type="match status" value="1"/>
</dbReference>
<feature type="binding site" evidence="9">
    <location>
        <position position="121"/>
    </location>
    <ligand>
        <name>Zn(2+)</name>
        <dbReference type="ChEBI" id="CHEBI:29105"/>
        <note>catalytic</note>
    </ligand>
</feature>
<dbReference type="Pfam" id="PF02130">
    <property type="entry name" value="YbeY"/>
    <property type="match status" value="1"/>
</dbReference>
<evidence type="ECO:0000256" key="2">
    <source>
        <dbReference type="ARBA" id="ARBA00022517"/>
    </source>
</evidence>
<dbReference type="InterPro" id="IPR020549">
    <property type="entry name" value="YbeY_CS"/>
</dbReference>
<dbReference type="PANTHER" id="PTHR46986">
    <property type="entry name" value="ENDORIBONUCLEASE YBEY, CHLOROPLASTIC"/>
    <property type="match status" value="1"/>
</dbReference>
<proteinExistence type="inferred from homology"/>
<keyword evidence="8 9" id="KW-0862">Zinc</keyword>
<dbReference type="NCBIfam" id="TIGR00043">
    <property type="entry name" value="rRNA maturation RNase YbeY"/>
    <property type="match status" value="1"/>
</dbReference>
<keyword evidence="9" id="KW-0963">Cytoplasm</keyword>
<dbReference type="AlphaFoldDB" id="A0A1I2JH15"/>
<gene>
    <name evidence="9" type="primary">ybeY</name>
    <name evidence="10" type="ORF">SAMN05216353_101116</name>
</gene>
<dbReference type="HAMAP" id="MF_00009">
    <property type="entry name" value="Endoribonucl_YbeY"/>
    <property type="match status" value="1"/>
</dbReference>
<accession>A0A1I2JH15</accession>
<feature type="binding site" evidence="9">
    <location>
        <position position="125"/>
    </location>
    <ligand>
        <name>Zn(2+)</name>
        <dbReference type="ChEBI" id="CHEBI:29105"/>
        <note>catalytic</note>
    </ligand>
</feature>
<keyword evidence="7 9" id="KW-0378">Hydrolase</keyword>
<comment type="function">
    <text evidence="9">Single strand-specific metallo-endoribonuclease involved in late-stage 70S ribosome quality control and in maturation of the 3' terminus of the 16S rRNA.</text>
</comment>
<dbReference type="GO" id="GO:0006364">
    <property type="term" value="P:rRNA processing"/>
    <property type="evidence" value="ECO:0007669"/>
    <property type="project" value="UniProtKB-UniRule"/>
</dbReference>
<dbReference type="PROSITE" id="PS01306">
    <property type="entry name" value="UPF0054"/>
    <property type="match status" value="1"/>
</dbReference>
<evidence type="ECO:0000313" key="10">
    <source>
        <dbReference type="EMBL" id="SFF53559.1"/>
    </source>
</evidence>
<evidence type="ECO:0000256" key="6">
    <source>
        <dbReference type="ARBA" id="ARBA00022759"/>
    </source>
</evidence>
<comment type="similarity">
    <text evidence="1 9">Belongs to the endoribonuclease YbeY family.</text>
</comment>
<feature type="binding site" evidence="9">
    <location>
        <position position="131"/>
    </location>
    <ligand>
        <name>Zn(2+)</name>
        <dbReference type="ChEBI" id="CHEBI:29105"/>
        <note>catalytic</note>
    </ligand>
</feature>
<dbReference type="EMBL" id="FOOG01000001">
    <property type="protein sequence ID" value="SFF53559.1"/>
    <property type="molecule type" value="Genomic_DNA"/>
</dbReference>
<evidence type="ECO:0000256" key="3">
    <source>
        <dbReference type="ARBA" id="ARBA00022552"/>
    </source>
</evidence>
<sequence length="156" mass="17974">MIQIDFQDETNSVDEAYVDLIQRIIRFAGDKEGVQPDAEVSISFVDNNEIQEINRNYRQKDQPTDVISFAMQEEGEGETKILSEDLPLMLGDIVISLDKAKEQAEDYGHSLDRELGFLALHGFLHLLGYDHENEEEEKAMFNRQEEILHEFGLERA</sequence>
<keyword evidence="2 9" id="KW-0690">Ribosome biogenesis</keyword>
<comment type="cofactor">
    <cofactor evidence="9">
        <name>Zn(2+)</name>
        <dbReference type="ChEBI" id="CHEBI:29105"/>
    </cofactor>
    <text evidence="9">Binds 1 zinc ion.</text>
</comment>
<protein>
    <recommendedName>
        <fullName evidence="9">Endoribonuclease YbeY</fullName>
        <ecNumber evidence="9">3.1.-.-</ecNumber>
    </recommendedName>
</protein>
<evidence type="ECO:0000256" key="4">
    <source>
        <dbReference type="ARBA" id="ARBA00022722"/>
    </source>
</evidence>
<dbReference type="EC" id="3.1.-.-" evidence="9"/>
<dbReference type="InterPro" id="IPR023091">
    <property type="entry name" value="MetalPrtase_cat_dom_sf_prd"/>
</dbReference>
<keyword evidence="6 9" id="KW-0255">Endonuclease</keyword>
<evidence type="ECO:0000256" key="5">
    <source>
        <dbReference type="ARBA" id="ARBA00022723"/>
    </source>
</evidence>
<dbReference type="Proteomes" id="UP000198897">
    <property type="component" value="Unassembled WGS sequence"/>
</dbReference>
<evidence type="ECO:0000256" key="8">
    <source>
        <dbReference type="ARBA" id="ARBA00022833"/>
    </source>
</evidence>
<evidence type="ECO:0000256" key="7">
    <source>
        <dbReference type="ARBA" id="ARBA00022801"/>
    </source>
</evidence>
<dbReference type="GO" id="GO:0008270">
    <property type="term" value="F:zinc ion binding"/>
    <property type="evidence" value="ECO:0007669"/>
    <property type="project" value="UniProtKB-UniRule"/>
</dbReference>